<evidence type="ECO:0000313" key="13">
    <source>
        <dbReference type="EMBL" id="PVX57422.1"/>
    </source>
</evidence>
<dbReference type="GO" id="GO:0000302">
    <property type="term" value="P:response to reactive oxygen species"/>
    <property type="evidence" value="ECO:0007669"/>
    <property type="project" value="InterPro"/>
</dbReference>
<dbReference type="InterPro" id="IPR012081">
    <property type="entry name" value="Alkyl_hydroperoxide_Rdtase_suF"/>
</dbReference>
<keyword evidence="6 9" id="KW-0520">NAD</keyword>
<dbReference type="InterPro" id="IPR036188">
    <property type="entry name" value="FAD/NAD-bd_sf"/>
</dbReference>
<dbReference type="AlphaFoldDB" id="A0A2U0UID3"/>
<evidence type="ECO:0000256" key="5">
    <source>
        <dbReference type="ARBA" id="ARBA00023002"/>
    </source>
</evidence>
<dbReference type="GO" id="GO:0102039">
    <property type="term" value="F:NADH-dependent peroxiredoxin activity"/>
    <property type="evidence" value="ECO:0007669"/>
    <property type="project" value="InterPro"/>
</dbReference>
<dbReference type="Proteomes" id="UP000245870">
    <property type="component" value="Unassembled WGS sequence"/>
</dbReference>
<dbReference type="InterPro" id="IPR023753">
    <property type="entry name" value="FAD/NAD-binding_dom"/>
</dbReference>
<evidence type="ECO:0000256" key="2">
    <source>
        <dbReference type="ARBA" id="ARBA00011738"/>
    </source>
</evidence>
<dbReference type="InterPro" id="IPR036249">
    <property type="entry name" value="Thioredoxin-like_sf"/>
</dbReference>
<dbReference type="PANTHER" id="PTHR48105">
    <property type="entry name" value="THIOREDOXIN REDUCTASE 1-RELATED-RELATED"/>
    <property type="match status" value="1"/>
</dbReference>
<dbReference type="OrthoDB" id="9806179at2"/>
<dbReference type="EMBL" id="QENY01000004">
    <property type="protein sequence ID" value="PVX57422.1"/>
    <property type="molecule type" value="Genomic_DNA"/>
</dbReference>
<protein>
    <submittedName>
        <fullName evidence="13">Alkyl hydroperoxide reductase subunit F</fullName>
    </submittedName>
</protein>
<feature type="domain" description="Thioredoxin-like fold" evidence="12">
    <location>
        <begin position="124"/>
        <end position="184"/>
    </location>
</feature>
<evidence type="ECO:0000313" key="14">
    <source>
        <dbReference type="Proteomes" id="UP000245870"/>
    </source>
</evidence>
<proteinExistence type="inferred from homology"/>
<dbReference type="InterPro" id="IPR050097">
    <property type="entry name" value="Ferredoxin-NADP_redctase_2"/>
</dbReference>
<dbReference type="PROSITE" id="PS51354">
    <property type="entry name" value="GLUTAREDOXIN_2"/>
    <property type="match status" value="1"/>
</dbReference>
<keyword evidence="9" id="KW-0521">NADP</keyword>
<feature type="binding site" evidence="9">
    <location>
        <begin position="214"/>
        <end position="229"/>
    </location>
    <ligand>
        <name>FAD</name>
        <dbReference type="ChEBI" id="CHEBI:57692"/>
    </ligand>
</feature>
<dbReference type="NCBIfam" id="TIGR03140">
    <property type="entry name" value="AhpF"/>
    <property type="match status" value="1"/>
</dbReference>
<dbReference type="PRINTS" id="PR00469">
    <property type="entry name" value="PNDRDTASEII"/>
</dbReference>
<dbReference type="Gene3D" id="3.40.30.80">
    <property type="match status" value="1"/>
</dbReference>
<dbReference type="PROSITE" id="PS00573">
    <property type="entry name" value="PYRIDINE_REDOX_2"/>
    <property type="match status" value="1"/>
</dbReference>
<evidence type="ECO:0000256" key="3">
    <source>
        <dbReference type="ARBA" id="ARBA00022630"/>
    </source>
</evidence>
<dbReference type="CDD" id="cd02974">
    <property type="entry name" value="AhpF_NTD_N"/>
    <property type="match status" value="1"/>
</dbReference>
<gene>
    <name evidence="13" type="ORF">C7379_10438</name>
</gene>
<dbReference type="RefSeq" id="WP_116615952.1">
    <property type="nucleotide sequence ID" value="NZ_QENY01000004.1"/>
</dbReference>
<evidence type="ECO:0000256" key="9">
    <source>
        <dbReference type="PIRSR" id="PIRSR000238-1"/>
    </source>
</evidence>
<evidence type="ECO:0000256" key="4">
    <source>
        <dbReference type="ARBA" id="ARBA00022827"/>
    </source>
</evidence>
<dbReference type="PRINTS" id="PR00368">
    <property type="entry name" value="FADPNR"/>
</dbReference>
<keyword evidence="4 9" id="KW-0274">FAD</keyword>
<feature type="binding site" evidence="9">
    <location>
        <begin position="354"/>
        <end position="368"/>
    </location>
    <ligand>
        <name>NAD(+)</name>
        <dbReference type="ChEBI" id="CHEBI:57540"/>
    </ligand>
</feature>
<sequence length="517" mass="55300">MLQSDIKEQLKSVFANLKSSFVLRVERDQAYAYADEYTAFVEDFAATSDKLSVEYVAGSDFRFNIIRDGSDTGVRFCGIPNGHEFTSLLLAILNADGQGKNLPDKAITARIKALKGEVRLQTYVSLTCTNCPDVVQALNVMALVNPNVTSETIDGALYQDEVTALNIQAVPSVYVNGQLLHVGRGDLGTLLQELEDTVGTTHDESAAKVEHQCDVVVLGGGPAGATAAIYSARKGLKVAIVAGRIGGQINDTTGIENITSVPEITGVQLSANLRSHIERYDVDIYDNRKIVGVDLDGKLKRVFVRGGEEFIAPAVIIATGAGWRRLGLPDEALYLGHGIHFCPHCDGPFYQGKKVAVIGGGNSGVEAAIDLAGICSHVTLIEYGDAMRADGVLQEKVRSLGNVDIRMMSQTTAVVGDGKQLRGLVIKDRKTEKEQEEAFDGVFVQIGLSPNTDPFKGNLPLSARKEIVVDASNRTAVPGVYAAGDVTTVPYKQIMIAMGEGAKAALSAFDDRVRGIV</sequence>
<dbReference type="InterPro" id="IPR044142">
    <property type="entry name" value="AhpF_NTD_N"/>
</dbReference>
<keyword evidence="14" id="KW-1185">Reference proteome</keyword>
<dbReference type="GO" id="GO:0016668">
    <property type="term" value="F:oxidoreductase activity, acting on a sulfur group of donors, NAD(P) as acceptor"/>
    <property type="evidence" value="ECO:0007669"/>
    <property type="project" value="UniProtKB-ARBA"/>
</dbReference>
<dbReference type="PIRSF" id="PIRSF000238">
    <property type="entry name" value="AhpF"/>
    <property type="match status" value="1"/>
</dbReference>
<dbReference type="GO" id="GO:0050660">
    <property type="term" value="F:flavin adenine dinucleotide binding"/>
    <property type="evidence" value="ECO:0007669"/>
    <property type="project" value="InterPro"/>
</dbReference>
<name>A0A2U0UID3_9BACT</name>
<keyword evidence="7 10" id="KW-1015">Disulfide bond</keyword>
<comment type="cofactor">
    <cofactor evidence="9">
        <name>FAD</name>
        <dbReference type="ChEBI" id="CHEBI:57692"/>
    </cofactor>
    <text evidence="9">Binds 1 FAD per subunit.</text>
</comment>
<feature type="binding site" evidence="9">
    <location>
        <begin position="475"/>
        <end position="485"/>
    </location>
    <ligand>
        <name>FAD</name>
        <dbReference type="ChEBI" id="CHEBI:57692"/>
    </ligand>
</feature>
<reference evidence="13 14" key="1">
    <citation type="submission" date="2018-05" db="EMBL/GenBank/DDBJ databases">
        <title>Genomic Encyclopedia of Type Strains, Phase IV (KMG-IV): sequencing the most valuable type-strain genomes for metagenomic binning, comparative biology and taxonomic classification.</title>
        <authorList>
            <person name="Goeker M."/>
        </authorList>
    </citation>
    <scope>NUCLEOTIDE SEQUENCE [LARGE SCALE GENOMIC DNA]</scope>
    <source>
        <strain evidence="13 14">DSM 100333</strain>
    </source>
</reference>
<evidence type="ECO:0000256" key="10">
    <source>
        <dbReference type="PIRSR" id="PIRSR000238-2"/>
    </source>
</evidence>
<dbReference type="InterPro" id="IPR012336">
    <property type="entry name" value="Thioredoxin-like_fold"/>
</dbReference>
<dbReference type="Gene3D" id="3.50.50.60">
    <property type="entry name" value="FAD/NAD(P)-binding domain"/>
    <property type="match status" value="2"/>
</dbReference>
<dbReference type="CDD" id="cd03026">
    <property type="entry name" value="AhpF_NTD_C"/>
    <property type="match status" value="1"/>
</dbReference>
<dbReference type="SUPFAM" id="SSF51905">
    <property type="entry name" value="FAD/NAD(P)-binding domain"/>
    <property type="match status" value="1"/>
</dbReference>
<keyword evidence="8 10" id="KW-0676">Redox-active center</keyword>
<keyword evidence="5" id="KW-0560">Oxidoreductase</keyword>
<comment type="caution">
    <text evidence="13">The sequence shown here is derived from an EMBL/GenBank/DDBJ whole genome shotgun (WGS) entry which is preliminary data.</text>
</comment>
<feature type="disulfide bond" description="Redox-active" evidence="10">
    <location>
        <begin position="342"/>
        <end position="345"/>
    </location>
</feature>
<dbReference type="InterPro" id="IPR044141">
    <property type="entry name" value="AhpF_NTD_C"/>
</dbReference>
<dbReference type="Pfam" id="PF13192">
    <property type="entry name" value="Thioredoxin_3"/>
    <property type="match status" value="1"/>
</dbReference>
<keyword evidence="3" id="KW-0285">Flavoprotein</keyword>
<organism evidence="13 14">
    <name type="scientific">Hallella colorans</name>
    <dbReference type="NCBI Taxonomy" id="1703337"/>
    <lineage>
        <taxon>Bacteria</taxon>
        <taxon>Pseudomonadati</taxon>
        <taxon>Bacteroidota</taxon>
        <taxon>Bacteroidia</taxon>
        <taxon>Bacteroidales</taxon>
        <taxon>Prevotellaceae</taxon>
        <taxon>Hallella</taxon>
    </lineage>
</organism>
<evidence type="ECO:0000256" key="7">
    <source>
        <dbReference type="ARBA" id="ARBA00023157"/>
    </source>
</evidence>
<evidence type="ECO:0000256" key="8">
    <source>
        <dbReference type="ARBA" id="ARBA00023284"/>
    </source>
</evidence>
<dbReference type="SUPFAM" id="SSF52833">
    <property type="entry name" value="Thioredoxin-like"/>
    <property type="match status" value="2"/>
</dbReference>
<evidence type="ECO:0000256" key="6">
    <source>
        <dbReference type="ARBA" id="ARBA00023027"/>
    </source>
</evidence>
<accession>A0A2U0UID3</accession>
<evidence type="ECO:0000259" key="12">
    <source>
        <dbReference type="Pfam" id="PF13192"/>
    </source>
</evidence>
<comment type="similarity">
    <text evidence="1">Belongs to the class-II pyridine nucleotide-disulfide oxidoreductase family.</text>
</comment>
<dbReference type="Pfam" id="PF07992">
    <property type="entry name" value="Pyr_redox_2"/>
    <property type="match status" value="1"/>
</dbReference>
<dbReference type="InterPro" id="IPR008255">
    <property type="entry name" value="Pyr_nucl-diS_OxRdtase_2_AS"/>
</dbReference>
<feature type="domain" description="FAD/NAD(P)-binding" evidence="11">
    <location>
        <begin position="214"/>
        <end position="501"/>
    </location>
</feature>
<dbReference type="GO" id="GO:0051287">
    <property type="term" value="F:NAD binding"/>
    <property type="evidence" value="ECO:0007669"/>
    <property type="project" value="InterPro"/>
</dbReference>
<comment type="subunit">
    <text evidence="2">Homodimer.</text>
</comment>
<evidence type="ECO:0000259" key="11">
    <source>
        <dbReference type="Pfam" id="PF07992"/>
    </source>
</evidence>
<evidence type="ECO:0000256" key="1">
    <source>
        <dbReference type="ARBA" id="ARBA00009333"/>
    </source>
</evidence>